<dbReference type="Proteomes" id="UP000004994">
    <property type="component" value="Chromosome 1"/>
</dbReference>
<dbReference type="PaxDb" id="4081-Solyc01g080610.2.1"/>
<reference evidence="1" key="1">
    <citation type="journal article" date="2012" name="Nature">
        <title>The tomato genome sequence provides insights into fleshy fruit evolution.</title>
        <authorList>
            <consortium name="Tomato Genome Consortium"/>
        </authorList>
    </citation>
    <scope>NUCLEOTIDE SEQUENCE [LARGE SCALE GENOMIC DNA]</scope>
    <source>
        <strain evidence="1">cv. Heinz 1706</strain>
    </source>
</reference>
<reference evidence="1" key="2">
    <citation type="submission" date="2019-01" db="UniProtKB">
        <authorList>
            <consortium name="EnsemblPlants"/>
        </authorList>
    </citation>
    <scope>IDENTIFICATION</scope>
    <source>
        <strain evidence="1">cv. Heinz 1706</strain>
    </source>
</reference>
<organism evidence="1">
    <name type="scientific">Solanum lycopersicum</name>
    <name type="common">Tomato</name>
    <name type="synonym">Lycopersicon esculentum</name>
    <dbReference type="NCBI Taxonomy" id="4081"/>
    <lineage>
        <taxon>Eukaryota</taxon>
        <taxon>Viridiplantae</taxon>
        <taxon>Streptophyta</taxon>
        <taxon>Embryophyta</taxon>
        <taxon>Tracheophyta</taxon>
        <taxon>Spermatophyta</taxon>
        <taxon>Magnoliopsida</taxon>
        <taxon>eudicotyledons</taxon>
        <taxon>Gunneridae</taxon>
        <taxon>Pentapetalae</taxon>
        <taxon>asterids</taxon>
        <taxon>lamiids</taxon>
        <taxon>Solanales</taxon>
        <taxon>Solanaceae</taxon>
        <taxon>Solanoideae</taxon>
        <taxon>Solaneae</taxon>
        <taxon>Solanum</taxon>
        <taxon>Solanum subgen. Lycopersicon</taxon>
    </lineage>
</organism>
<dbReference type="Gramene" id="Solyc01g080610.3.1">
    <property type="protein sequence ID" value="Solyc01g080610.3.1"/>
    <property type="gene ID" value="Solyc01g080610.3"/>
</dbReference>
<dbReference type="AlphaFoldDB" id="A0A3Q7F1L6"/>
<evidence type="ECO:0000313" key="1">
    <source>
        <dbReference type="EnsemblPlants" id="Solyc01g080610.3.1"/>
    </source>
</evidence>
<dbReference type="InParanoid" id="A0A3Q7F1L6"/>
<protein>
    <submittedName>
        <fullName evidence="1">Uncharacterized protein</fullName>
    </submittedName>
</protein>
<dbReference type="PANTHER" id="PTHR31541">
    <property type="entry name" value="B3 DOMAIN PLANT PROTEIN-RELATED"/>
    <property type="match status" value="1"/>
</dbReference>
<dbReference type="EnsemblPlants" id="Solyc01g080610.3.1">
    <property type="protein sequence ID" value="Solyc01g080610.3.1"/>
    <property type="gene ID" value="Solyc01g080610.3"/>
</dbReference>
<keyword evidence="2" id="KW-1185">Reference proteome</keyword>
<name>A0A3Q7F1L6_SOLLC</name>
<sequence length="423" mass="48366">MIFTQLSLDDFSGITFKSNMHPIDYILFVSEVSCLKSKYSEEDNLIAEQDKEFRYKKEERNVRNIQSILSSYQQVREQKHPVLDCFVPKRKLSKPNRQPRKFTCEPMINKAMENDSKEERIITVDDEGKNRVRKRRKINDRTEAVQLNIEFKNQITFIGGTVESAKLVIEKILFDTDVNSAEGRLSIPQNQMSNKFLNTGEEQLLNTRNGAKMSEMNVSLIEPSRQNLGKEETTYIVKEGGEGWAIGLNAVPIEVYLSCLLFLCSALGLRSQYDLKRTAVFANCKRFSVSNNGYSNFDRPVSTFIPERNPEFSSQLENVQNGVDNTHGWSEAFSNKLDGVRQTVDSVCKILQSDPWAPSIEIALSKCDENPSRSGHWSIKATRGCQHSIKTTTDGLRANDSFSINKKQNKFQHHSYTNKFNKL</sequence>
<dbReference type="InterPro" id="IPR005508">
    <property type="entry name" value="At2g31720-like"/>
</dbReference>
<dbReference type="Pfam" id="PF03754">
    <property type="entry name" value="At2g31720-like"/>
    <property type="match status" value="1"/>
</dbReference>
<dbReference type="PANTHER" id="PTHR31541:SF63">
    <property type="entry name" value="TOSPOVIRUS RESISTANCE PROTEIN A"/>
    <property type="match status" value="1"/>
</dbReference>
<accession>A0A3Q7F1L6</accession>
<evidence type="ECO:0000313" key="2">
    <source>
        <dbReference type="Proteomes" id="UP000004994"/>
    </source>
</evidence>
<dbReference type="GO" id="GO:0003677">
    <property type="term" value="F:DNA binding"/>
    <property type="evidence" value="ECO:0007669"/>
    <property type="project" value="InterPro"/>
</dbReference>
<proteinExistence type="predicted"/>